<reference evidence="1" key="1">
    <citation type="submission" date="2023-03" db="EMBL/GenBank/DDBJ databases">
        <authorList>
            <person name="Pearce D."/>
        </authorList>
    </citation>
    <scope>NUCLEOTIDE SEQUENCE</scope>
    <source>
        <strain evidence="1">Mc</strain>
    </source>
</reference>
<dbReference type="Proteomes" id="UP001158598">
    <property type="component" value="Chromosome"/>
</dbReference>
<dbReference type="EMBL" id="OX458332">
    <property type="protein sequence ID" value="CAI8847771.1"/>
    <property type="molecule type" value="Genomic_DNA"/>
</dbReference>
<gene>
    <name evidence="1" type="ORF">MCNOR_2435</name>
</gene>
<sequence length="557" mass="61331">MRDHRHTRHHVALCLLLTLAGGRSTFADWAGFAQYDAVAEISIEPGAVDMDLRLREDPFPKAGAADGSAVPDLLQLRDGNGHIFAGRMESLAKASPVQGSMDVPFYGAKIHFPVRGNPDTLTLVPTLAPGQKLGIVVSHRGVPLADLGELEAPVRLRLDWNDPWRSRFDDPGRLRRHSAPRSFLYVEPYEVRHEVLLRLEDLAPYLRFKPGDPQNLSASERESLKRAAGDFLRAHNPLRINGAAVEAQLDRVEFLRFGRHGMQNANDAETLHPASALVGTILVYLTEAPTETVELQWELFGPDLERRPVTLYFGRESFEFEATPRDPVFRWSSEEALGLAPEIERPASAAEDGRGVPVIGLRTAAAAVALLTAAWFARRRHPVLACTGLAAAGAAMLFPQLLDPVGQPEARTVAFPPPQVRTRLEALLHNVYRAYALRGEEASYDRLAMSLDGPLLEQVYLRQRKAVLARNQGLGGEGRVSRVEMLDDGLVIRKLGASSFEVTGRWIAHGAVSHWGHSHERHTLYAARMVLSIAGDGTWKITAMDLLEGQPSPSARS</sequence>
<evidence type="ECO:0000313" key="1">
    <source>
        <dbReference type="EMBL" id="CAI8847771.1"/>
    </source>
</evidence>
<evidence type="ECO:0000313" key="2">
    <source>
        <dbReference type="Proteomes" id="UP001158598"/>
    </source>
</evidence>
<protein>
    <submittedName>
        <fullName evidence="1">Uncharacterized protein</fullName>
    </submittedName>
</protein>
<organism evidence="1 2">
    <name type="scientific">Methylococcus capsulatus</name>
    <dbReference type="NCBI Taxonomy" id="414"/>
    <lineage>
        <taxon>Bacteria</taxon>
        <taxon>Pseudomonadati</taxon>
        <taxon>Pseudomonadota</taxon>
        <taxon>Gammaproteobacteria</taxon>
        <taxon>Methylococcales</taxon>
        <taxon>Methylococcaceae</taxon>
        <taxon>Methylococcus</taxon>
    </lineage>
</organism>
<name>A0AA35URL1_METCP</name>
<proteinExistence type="predicted"/>
<accession>A0AA35URL1</accession>
<dbReference type="AlphaFoldDB" id="A0AA35URL1"/>
<dbReference type="RefSeq" id="WP_282213281.1">
    <property type="nucleotide sequence ID" value="NZ_OX458332.1"/>
</dbReference>